<organism evidence="1 2">
    <name type="scientific">Brachybacterium rhamnosum</name>
    <dbReference type="NCBI Taxonomy" id="173361"/>
    <lineage>
        <taxon>Bacteria</taxon>
        <taxon>Bacillati</taxon>
        <taxon>Actinomycetota</taxon>
        <taxon>Actinomycetes</taxon>
        <taxon>Micrococcales</taxon>
        <taxon>Dermabacteraceae</taxon>
        <taxon>Brachybacterium</taxon>
    </lineage>
</organism>
<gene>
    <name evidence="1" type="ORF">ACFSDA_15985</name>
</gene>
<evidence type="ECO:0000313" key="1">
    <source>
        <dbReference type="EMBL" id="MFD1836563.1"/>
    </source>
</evidence>
<reference evidence="2" key="1">
    <citation type="journal article" date="2019" name="Int. J. Syst. Evol. Microbiol.">
        <title>The Global Catalogue of Microorganisms (GCM) 10K type strain sequencing project: providing services to taxonomists for standard genome sequencing and annotation.</title>
        <authorList>
            <consortium name="The Broad Institute Genomics Platform"/>
            <consortium name="The Broad Institute Genome Sequencing Center for Infectious Disease"/>
            <person name="Wu L."/>
            <person name="Ma J."/>
        </authorList>
    </citation>
    <scope>NUCLEOTIDE SEQUENCE [LARGE SCALE GENOMIC DNA]</scope>
    <source>
        <strain evidence="2">JCM 11650</strain>
    </source>
</reference>
<comment type="caution">
    <text evidence="1">The sequence shown here is derived from an EMBL/GenBank/DDBJ whole genome shotgun (WGS) entry which is preliminary data.</text>
</comment>
<sequence>MTAVQLQQWVHGKREPSLLSPLYRRLRGLEERELIVSDRVLQAAPRFLSATREGMRAVGVTGAVVTAKFSQYRHDLELVDLAHHVRATRPDFTLVTEREMRSEDTANQHVQGTDVVWATLRPGADVRRRRQFPDLIQVAPNGQRVVHELEMTPKDVRRLRQIMRNYLLDDRVGVVRYWAAQPALERVQEVAEDSNAWAKAEDVRRRVVVAEWQGETL</sequence>
<dbReference type="Proteomes" id="UP001597280">
    <property type="component" value="Unassembled WGS sequence"/>
</dbReference>
<dbReference type="RefSeq" id="WP_343906148.1">
    <property type="nucleotide sequence ID" value="NZ_BAAAIS010000004.1"/>
</dbReference>
<name>A0ABW4Q0H6_9MICO</name>
<evidence type="ECO:0000313" key="2">
    <source>
        <dbReference type="Proteomes" id="UP001597280"/>
    </source>
</evidence>
<keyword evidence="2" id="KW-1185">Reference proteome</keyword>
<accession>A0ABW4Q0H6</accession>
<proteinExistence type="predicted"/>
<dbReference type="EMBL" id="JBHUFL010000004">
    <property type="protein sequence ID" value="MFD1836563.1"/>
    <property type="molecule type" value="Genomic_DNA"/>
</dbReference>
<protein>
    <submittedName>
        <fullName evidence="1">Uncharacterized protein</fullName>
    </submittedName>
</protein>